<dbReference type="InterPro" id="IPR042099">
    <property type="entry name" value="ANL_N_sf"/>
</dbReference>
<feature type="domain" description="AMP-dependent synthetase/ligase" evidence="1">
    <location>
        <begin position="14"/>
        <end position="392"/>
    </location>
</feature>
<dbReference type="InterPro" id="IPR050237">
    <property type="entry name" value="ATP-dep_AMP-bd_enzyme"/>
</dbReference>
<dbReference type="CDD" id="cd05924">
    <property type="entry name" value="FACL_like_5"/>
    <property type="match status" value="1"/>
</dbReference>
<keyword evidence="4" id="KW-1185">Reference proteome</keyword>
<evidence type="ECO:0000313" key="3">
    <source>
        <dbReference type="EMBL" id="BBX21298.1"/>
    </source>
</evidence>
<accession>A0AAD1MFC9</accession>
<dbReference type="Gene3D" id="3.30.300.30">
    <property type="match status" value="1"/>
</dbReference>
<dbReference type="PANTHER" id="PTHR43767">
    <property type="entry name" value="LONG-CHAIN-FATTY-ACID--COA LIGASE"/>
    <property type="match status" value="1"/>
</dbReference>
<feature type="domain" description="AMP-binding enzyme C-terminal" evidence="2">
    <location>
        <begin position="461"/>
        <end position="536"/>
    </location>
</feature>
<dbReference type="NCBIfam" id="NF005863">
    <property type="entry name" value="PRK07798.1"/>
    <property type="match status" value="1"/>
</dbReference>
<evidence type="ECO:0000313" key="4">
    <source>
        <dbReference type="Proteomes" id="UP000467636"/>
    </source>
</evidence>
<proteinExistence type="predicted"/>
<dbReference type="SUPFAM" id="SSF56801">
    <property type="entry name" value="Acetyl-CoA synthetase-like"/>
    <property type="match status" value="1"/>
</dbReference>
<dbReference type="Pfam" id="PF00501">
    <property type="entry name" value="AMP-binding"/>
    <property type="match status" value="1"/>
</dbReference>
<dbReference type="Gene3D" id="3.40.50.12780">
    <property type="entry name" value="N-terminal domain of ligase-like"/>
    <property type="match status" value="1"/>
</dbReference>
<dbReference type="PANTHER" id="PTHR43767:SF1">
    <property type="entry name" value="NONRIBOSOMAL PEPTIDE SYNTHASE PES1 (EUROFUNG)-RELATED"/>
    <property type="match status" value="1"/>
</dbReference>
<gene>
    <name evidence="3" type="ORF">MTER_07090</name>
</gene>
<dbReference type="Pfam" id="PF13193">
    <property type="entry name" value="AMP-binding_C"/>
    <property type="match status" value="1"/>
</dbReference>
<dbReference type="AlphaFoldDB" id="A0AAD1MFC9"/>
<dbReference type="GO" id="GO:0016878">
    <property type="term" value="F:acid-thiol ligase activity"/>
    <property type="evidence" value="ECO:0007669"/>
    <property type="project" value="UniProtKB-ARBA"/>
</dbReference>
<dbReference type="InterPro" id="IPR025110">
    <property type="entry name" value="AMP-bd_C"/>
</dbReference>
<dbReference type="InterPro" id="IPR000873">
    <property type="entry name" value="AMP-dep_synth/lig_dom"/>
</dbReference>
<reference evidence="3 4" key="1">
    <citation type="journal article" date="2019" name="Emerg. Microbes Infect.">
        <title>Comprehensive subspecies identification of 175 nontuberculous mycobacteria species based on 7547 genomic profiles.</title>
        <authorList>
            <person name="Matsumoto Y."/>
            <person name="Kinjo T."/>
            <person name="Motooka D."/>
            <person name="Nabeya D."/>
            <person name="Jung N."/>
            <person name="Uechi K."/>
            <person name="Horii T."/>
            <person name="Iida T."/>
            <person name="Fujita J."/>
            <person name="Nakamura S."/>
        </authorList>
    </citation>
    <scope>NUCLEOTIDE SEQUENCE [LARGE SCALE GENOMIC DNA]</scope>
    <source>
        <strain evidence="3 4">JCM 12143</strain>
    </source>
</reference>
<dbReference type="PROSITE" id="PS00455">
    <property type="entry name" value="AMP_BINDING"/>
    <property type="match status" value="1"/>
</dbReference>
<evidence type="ECO:0000259" key="1">
    <source>
        <dbReference type="Pfam" id="PF00501"/>
    </source>
</evidence>
<dbReference type="InterPro" id="IPR020845">
    <property type="entry name" value="AMP-binding_CS"/>
</dbReference>
<organism evidence="3 4">
    <name type="scientific">Mycolicibacter terrae</name>
    <dbReference type="NCBI Taxonomy" id="1788"/>
    <lineage>
        <taxon>Bacteria</taxon>
        <taxon>Bacillati</taxon>
        <taxon>Actinomycetota</taxon>
        <taxon>Actinomycetes</taxon>
        <taxon>Mycobacteriales</taxon>
        <taxon>Mycobacteriaceae</taxon>
        <taxon>Mycolicibacter</taxon>
    </lineage>
</organism>
<dbReference type="EMBL" id="AP022564">
    <property type="protein sequence ID" value="BBX21298.1"/>
    <property type="molecule type" value="Genomic_DNA"/>
</dbReference>
<dbReference type="InterPro" id="IPR045851">
    <property type="entry name" value="AMP-bd_C_sf"/>
</dbReference>
<dbReference type="RefSeq" id="WP_085261790.1">
    <property type="nucleotide sequence ID" value="NZ_AP022564.1"/>
</dbReference>
<sequence>MAPLTQFTVPEVIEAVAAAIPDRDLVVQGDRRFSYAQIVERSNRLAAYLHAQGLGCHTPRSDLLGHQTGQDLLGIYAYNGNEFIETLLGSFRARVAPFNVNYRYVRNELAYLLADSGATALVYHARFAPTLAEVLPELPQLKVLIQIADDSGNALLDGAVDYETVLADSSPQPPRVQPDPDDLYVLYTGGTTGMPKGVLWRQHDIFMGSFGGRNLMTGDEVGSIDDIVGPVAENPGVKLMILPPLIHGAAQWAVMTAINTGQTLVFPSVVDHFDADDVVRTIEREKVLSVTVVGDAMARPLIAAIQRGGADVSSLMVVANGGALLTPYVKQQIVEALPGAMVIDGVGSSETGAQMRHMSTSGAVSTGTFGAGPDTCVVAEDLGSVLAPGHDGLGWLGQRGYVPLGYKGDAAKTAATFPVIDGVRYAVPGDRARHLGDGSVELLGRDSVTINSGGEKIFAEEVETAIASHPAVVDVVVAGRPSERWGQEVVAVVALADQASATSAEIIEHAGGSLARYKLPKAIVFRPQIVRSPAGKADYRWAREQAEQG</sequence>
<dbReference type="Proteomes" id="UP000467636">
    <property type="component" value="Chromosome"/>
</dbReference>
<protein>
    <submittedName>
        <fullName evidence="3">Acyl-CoA synthetase</fullName>
    </submittedName>
</protein>
<evidence type="ECO:0000259" key="2">
    <source>
        <dbReference type="Pfam" id="PF13193"/>
    </source>
</evidence>
<name>A0AAD1MFC9_9MYCO</name>